<feature type="region of interest" description="Disordered" evidence="1">
    <location>
        <begin position="125"/>
        <end position="144"/>
    </location>
</feature>
<reference evidence="3 4" key="1">
    <citation type="submission" date="2022-05" db="EMBL/GenBank/DDBJ databases">
        <authorList>
            <person name="Park J.-S."/>
        </authorList>
    </citation>
    <scope>NUCLEOTIDE SEQUENCE [LARGE SCALE GENOMIC DNA]</scope>
    <source>
        <strain evidence="3 4">2012CJ34-2</strain>
    </source>
</reference>
<dbReference type="InterPro" id="IPR011009">
    <property type="entry name" value="Kinase-like_dom_sf"/>
</dbReference>
<keyword evidence="3" id="KW-0418">Kinase</keyword>
<feature type="compositionally biased region" description="Low complexity" evidence="1">
    <location>
        <begin position="59"/>
        <end position="76"/>
    </location>
</feature>
<dbReference type="Proteomes" id="UP001203338">
    <property type="component" value="Unassembled WGS sequence"/>
</dbReference>
<feature type="region of interest" description="Disordered" evidence="1">
    <location>
        <begin position="357"/>
        <end position="379"/>
    </location>
</feature>
<evidence type="ECO:0000313" key="3">
    <source>
        <dbReference type="EMBL" id="MCL6271835.1"/>
    </source>
</evidence>
<evidence type="ECO:0000259" key="2">
    <source>
        <dbReference type="PROSITE" id="PS50011"/>
    </source>
</evidence>
<dbReference type="Pfam" id="PF00069">
    <property type="entry name" value="Pkinase"/>
    <property type="match status" value="1"/>
</dbReference>
<keyword evidence="3" id="KW-0808">Transferase</keyword>
<dbReference type="GO" id="GO:0016301">
    <property type="term" value="F:kinase activity"/>
    <property type="evidence" value="ECO:0007669"/>
    <property type="project" value="UniProtKB-KW"/>
</dbReference>
<comment type="caution">
    <text evidence="3">The sequence shown here is derived from an EMBL/GenBank/DDBJ whole genome shotgun (WGS) entry which is preliminary data.</text>
</comment>
<dbReference type="PANTHER" id="PTHR44167">
    <property type="entry name" value="OVARIAN-SPECIFIC SERINE/THREONINE-PROTEIN KINASE LOK-RELATED"/>
    <property type="match status" value="1"/>
</dbReference>
<gene>
    <name evidence="3" type="ORF">M3P05_18095</name>
</gene>
<organism evidence="3 4">
    <name type="scientific">Parendozoicomonas callyspongiae</name>
    <dbReference type="NCBI Taxonomy" id="2942213"/>
    <lineage>
        <taxon>Bacteria</taxon>
        <taxon>Pseudomonadati</taxon>
        <taxon>Pseudomonadota</taxon>
        <taxon>Gammaproteobacteria</taxon>
        <taxon>Oceanospirillales</taxon>
        <taxon>Endozoicomonadaceae</taxon>
        <taxon>Parendozoicomonas</taxon>
    </lineage>
</organism>
<dbReference type="RefSeq" id="WP_249701496.1">
    <property type="nucleotide sequence ID" value="NZ_JAMFLX010000034.1"/>
</dbReference>
<feature type="compositionally biased region" description="Basic and acidic residues" evidence="1">
    <location>
        <begin position="125"/>
        <end position="134"/>
    </location>
</feature>
<dbReference type="EMBL" id="JAMFLX010000034">
    <property type="protein sequence ID" value="MCL6271835.1"/>
    <property type="molecule type" value="Genomic_DNA"/>
</dbReference>
<accession>A0ABT0PKB7</accession>
<protein>
    <submittedName>
        <fullName evidence="3">Protein kinase</fullName>
    </submittedName>
</protein>
<dbReference type="SUPFAM" id="SSF56112">
    <property type="entry name" value="Protein kinase-like (PK-like)"/>
    <property type="match status" value="1"/>
</dbReference>
<dbReference type="Gene3D" id="1.10.510.10">
    <property type="entry name" value="Transferase(Phosphotransferase) domain 1"/>
    <property type="match status" value="1"/>
</dbReference>
<feature type="compositionally biased region" description="Basic and acidic residues" evidence="1">
    <location>
        <begin position="19"/>
        <end position="32"/>
    </location>
</feature>
<evidence type="ECO:0000313" key="4">
    <source>
        <dbReference type="Proteomes" id="UP001203338"/>
    </source>
</evidence>
<dbReference type="SMART" id="SM00220">
    <property type="entry name" value="S_TKc"/>
    <property type="match status" value="1"/>
</dbReference>
<feature type="compositionally biased region" description="Polar residues" evidence="1">
    <location>
        <begin position="33"/>
        <end position="46"/>
    </location>
</feature>
<proteinExistence type="predicted"/>
<evidence type="ECO:0000256" key="1">
    <source>
        <dbReference type="SAM" id="MobiDB-lite"/>
    </source>
</evidence>
<feature type="domain" description="Protein kinase" evidence="2">
    <location>
        <begin position="105"/>
        <end position="454"/>
    </location>
</feature>
<dbReference type="PROSITE" id="PS50011">
    <property type="entry name" value="PROTEIN_KINASE_DOM"/>
    <property type="match status" value="1"/>
</dbReference>
<dbReference type="PANTHER" id="PTHR44167:SF24">
    <property type="entry name" value="SERINE_THREONINE-PROTEIN KINASE CHK2"/>
    <property type="match status" value="1"/>
</dbReference>
<sequence length="473" mass="52337">MPIDPTRPASQTSSTLAPRHSDIPEKIIEKSGQRSVISTTNKSPLSETDPGYSSDENNRSISSRTTSTSASDFSDTLGSAGSLDDLTFISPQSDNPHFDFSREYQLDKVPFAQGNYGRIYRVTQEKKLPEDKQQTDQNNQTQEKTHNTFALKVAFPKYNLDDEQQIMEQLPPHKNIVGYEGYITLGDKAGLMYEYIDGPKLGLLVDDLCTSGLPADELFNAWKFVSQGQFKSVDHVHKSGLVHCDLKPDNFHILKSNKDSKLLDFGASVRIGDPVFCAHESYTAPEALDSLLKGKEAGIPADPSMDCYALGQMLYRDLTALQGESGNAFIAGADTSGHPPGERGARVHLIKKAMENYSSPNKDGSYKTALPAPSPEVTDEDLNRESVRLSRQELIGSGSERLDTWEPEGFEAFHESAVRFKQESVLLTDLINGLMHPDPKHRTTAAQALEHPWFTTNPVDEEKAIKTLSRIMV</sequence>
<feature type="region of interest" description="Disordered" evidence="1">
    <location>
        <begin position="1"/>
        <end position="76"/>
    </location>
</feature>
<name>A0ABT0PKB7_9GAMM</name>
<keyword evidence="4" id="KW-1185">Reference proteome</keyword>
<dbReference type="InterPro" id="IPR000719">
    <property type="entry name" value="Prot_kinase_dom"/>
</dbReference>